<dbReference type="AlphaFoldDB" id="A0A1M5EGL5"/>
<gene>
    <name evidence="1" type="ORF">SAMN05444483_102365</name>
</gene>
<dbReference type="STRING" id="1073325.SAMN05444483_102365"/>
<accession>A0A1M5EGL5</accession>
<dbReference type="OrthoDB" id="1354274at2"/>
<dbReference type="RefSeq" id="WP_072877544.1">
    <property type="nucleotide sequence ID" value="NZ_FQVT01000002.1"/>
</dbReference>
<dbReference type="EMBL" id="FQVT01000002">
    <property type="protein sequence ID" value="SHF78284.1"/>
    <property type="molecule type" value="Genomic_DNA"/>
</dbReference>
<protein>
    <submittedName>
        <fullName evidence="1">Uncharacterized protein</fullName>
    </submittedName>
</protein>
<organism evidence="1 2">
    <name type="scientific">Salegentibacter echinorum</name>
    <dbReference type="NCBI Taxonomy" id="1073325"/>
    <lineage>
        <taxon>Bacteria</taxon>
        <taxon>Pseudomonadati</taxon>
        <taxon>Bacteroidota</taxon>
        <taxon>Flavobacteriia</taxon>
        <taxon>Flavobacteriales</taxon>
        <taxon>Flavobacteriaceae</taxon>
        <taxon>Salegentibacter</taxon>
    </lineage>
</organism>
<keyword evidence="2" id="KW-1185">Reference proteome</keyword>
<evidence type="ECO:0000313" key="1">
    <source>
        <dbReference type="EMBL" id="SHF78284.1"/>
    </source>
</evidence>
<name>A0A1M5EGL5_SALEC</name>
<sequence length="117" mass="13797">MEDVELIYHNNLGIAFKWKQNVPNTDSRRIQMVFKDMGFYLLPCEIRNFSHNIKSARYYNCDNCPKNRNCRNILLRAPLDKMNFKVSFAELEQINDLVEGALFKLNLEDYINGCGRN</sequence>
<proteinExistence type="predicted"/>
<evidence type="ECO:0000313" key="2">
    <source>
        <dbReference type="Proteomes" id="UP000183945"/>
    </source>
</evidence>
<reference evidence="2" key="1">
    <citation type="submission" date="2016-11" db="EMBL/GenBank/DDBJ databases">
        <authorList>
            <person name="Varghese N."/>
            <person name="Submissions S."/>
        </authorList>
    </citation>
    <scope>NUCLEOTIDE SEQUENCE [LARGE SCALE GENOMIC DNA]</scope>
    <source>
        <strain evidence="2">DSM 24579</strain>
    </source>
</reference>
<dbReference type="Proteomes" id="UP000183945">
    <property type="component" value="Unassembled WGS sequence"/>
</dbReference>